<dbReference type="EMBL" id="MHCR01000024">
    <property type="protein sequence ID" value="OGY25098.1"/>
    <property type="molecule type" value="Genomic_DNA"/>
</dbReference>
<evidence type="ECO:0000259" key="2">
    <source>
        <dbReference type="Pfam" id="PF04892"/>
    </source>
</evidence>
<reference evidence="3 4" key="1">
    <citation type="journal article" date="2016" name="Nat. Commun.">
        <title>Thousands of microbial genomes shed light on interconnected biogeochemical processes in an aquifer system.</title>
        <authorList>
            <person name="Anantharaman K."/>
            <person name="Brown C.T."/>
            <person name="Hug L.A."/>
            <person name="Sharon I."/>
            <person name="Castelle C.J."/>
            <person name="Probst A.J."/>
            <person name="Thomas B.C."/>
            <person name="Singh A."/>
            <person name="Wilkins M.J."/>
            <person name="Karaoz U."/>
            <person name="Brodie E.L."/>
            <person name="Williams K.H."/>
            <person name="Hubbard S.S."/>
            <person name="Banfield J.F."/>
        </authorList>
    </citation>
    <scope>NUCLEOTIDE SEQUENCE [LARGE SCALE GENOMIC DNA]</scope>
</reference>
<comment type="caution">
    <text evidence="3">The sequence shown here is derived from an EMBL/GenBank/DDBJ whole genome shotgun (WGS) entry which is preliminary data.</text>
</comment>
<keyword evidence="1" id="KW-0472">Membrane</keyword>
<feature type="domain" description="VanZ-like" evidence="2">
    <location>
        <begin position="32"/>
        <end position="107"/>
    </location>
</feature>
<name>A0A1G1WBM4_9BACT</name>
<evidence type="ECO:0000313" key="4">
    <source>
        <dbReference type="Proteomes" id="UP000178162"/>
    </source>
</evidence>
<accession>A0A1G1WBM4</accession>
<feature type="transmembrane region" description="Helical" evidence="1">
    <location>
        <begin position="47"/>
        <end position="72"/>
    </location>
</feature>
<dbReference type="NCBIfam" id="NF037970">
    <property type="entry name" value="vanZ_1"/>
    <property type="match status" value="1"/>
</dbReference>
<dbReference type="PANTHER" id="PTHR28008:SF1">
    <property type="entry name" value="DOMAIN PROTEIN, PUTATIVE (AFU_ORTHOLOGUE AFUA_3G10980)-RELATED"/>
    <property type="match status" value="1"/>
</dbReference>
<dbReference type="STRING" id="1802595.A2134_02015"/>
<gene>
    <name evidence="3" type="ORF">A2134_02015</name>
</gene>
<keyword evidence="1" id="KW-0812">Transmembrane</keyword>
<organism evidence="3 4">
    <name type="scientific">Candidatus Woykebacteria bacterium RBG_16_39_9b</name>
    <dbReference type="NCBI Taxonomy" id="1802595"/>
    <lineage>
        <taxon>Bacteria</taxon>
        <taxon>Candidatus Woykeibacteriota</taxon>
    </lineage>
</organism>
<evidence type="ECO:0000256" key="1">
    <source>
        <dbReference type="SAM" id="Phobius"/>
    </source>
</evidence>
<dbReference type="AlphaFoldDB" id="A0A1G1WBM4"/>
<keyword evidence="1" id="KW-1133">Transmembrane helix</keyword>
<proteinExistence type="predicted"/>
<protein>
    <recommendedName>
        <fullName evidence="2">VanZ-like domain-containing protein</fullName>
    </recommendedName>
</protein>
<dbReference type="Proteomes" id="UP000178162">
    <property type="component" value="Unassembled WGS sequence"/>
</dbReference>
<dbReference type="InterPro" id="IPR006976">
    <property type="entry name" value="VanZ-like"/>
</dbReference>
<feature type="transmembrane region" description="Helical" evidence="1">
    <location>
        <begin position="92"/>
        <end position="111"/>
    </location>
</feature>
<dbReference type="Pfam" id="PF04892">
    <property type="entry name" value="VanZ"/>
    <property type="match status" value="1"/>
</dbReference>
<dbReference type="PANTHER" id="PTHR28008">
    <property type="entry name" value="DOMAIN PROTEIN, PUTATIVE (AFU_ORTHOLOGUE AFUA_3G10980)-RELATED"/>
    <property type="match status" value="1"/>
</dbReference>
<feature type="transmembrane region" description="Helical" evidence="1">
    <location>
        <begin position="6"/>
        <end position="26"/>
    </location>
</feature>
<evidence type="ECO:0000313" key="3">
    <source>
        <dbReference type="EMBL" id="OGY25098.1"/>
    </source>
</evidence>
<sequence>MKKLFIWIPAILWAIIIFYLSAIPNLEATSDPTGNFLTRKAAHIVEYGALAIFIYLPTKSFSVSVLLSTLYGATDEFHQNFVPTREFHFSDIGFDFLGSLVGVAIFVKIPLSKWKSFQTQAKIQKR</sequence>